<organism evidence="3 4">
    <name type="scientific">Pseudonocardia kongjuensis</name>
    <dbReference type="NCBI Taxonomy" id="102227"/>
    <lineage>
        <taxon>Bacteria</taxon>
        <taxon>Bacillati</taxon>
        <taxon>Actinomycetota</taxon>
        <taxon>Actinomycetes</taxon>
        <taxon>Pseudonocardiales</taxon>
        <taxon>Pseudonocardiaceae</taxon>
        <taxon>Pseudonocardia</taxon>
    </lineage>
</organism>
<feature type="region of interest" description="Disordered" evidence="1">
    <location>
        <begin position="1"/>
        <end position="24"/>
    </location>
</feature>
<feature type="transmembrane region" description="Helical" evidence="2">
    <location>
        <begin position="112"/>
        <end position="137"/>
    </location>
</feature>
<dbReference type="EMBL" id="BAAAJK010000007">
    <property type="protein sequence ID" value="GAA1386868.1"/>
    <property type="molecule type" value="Genomic_DNA"/>
</dbReference>
<name>A0ABN1XQ24_9PSEU</name>
<evidence type="ECO:0000313" key="3">
    <source>
        <dbReference type="EMBL" id="GAA1386868.1"/>
    </source>
</evidence>
<evidence type="ECO:0000256" key="2">
    <source>
        <dbReference type="SAM" id="Phobius"/>
    </source>
</evidence>
<feature type="transmembrane region" description="Helical" evidence="2">
    <location>
        <begin position="215"/>
        <end position="232"/>
    </location>
</feature>
<proteinExistence type="predicted"/>
<gene>
    <name evidence="3" type="ORF">GCM10009613_21520</name>
</gene>
<keyword evidence="2" id="KW-0472">Membrane</keyword>
<feature type="transmembrane region" description="Helical" evidence="2">
    <location>
        <begin position="166"/>
        <end position="184"/>
    </location>
</feature>
<dbReference type="Proteomes" id="UP001501414">
    <property type="component" value="Unassembled WGS sequence"/>
</dbReference>
<accession>A0ABN1XQ24</accession>
<feature type="transmembrane region" description="Helical" evidence="2">
    <location>
        <begin position="33"/>
        <end position="53"/>
    </location>
</feature>
<reference evidence="3 4" key="1">
    <citation type="journal article" date="2019" name="Int. J. Syst. Evol. Microbiol.">
        <title>The Global Catalogue of Microorganisms (GCM) 10K type strain sequencing project: providing services to taxonomists for standard genome sequencing and annotation.</title>
        <authorList>
            <consortium name="The Broad Institute Genomics Platform"/>
            <consortium name="The Broad Institute Genome Sequencing Center for Infectious Disease"/>
            <person name="Wu L."/>
            <person name="Ma J."/>
        </authorList>
    </citation>
    <scope>NUCLEOTIDE SEQUENCE [LARGE SCALE GENOMIC DNA]</scope>
    <source>
        <strain evidence="3 4">JCM 11896</strain>
    </source>
</reference>
<keyword evidence="2" id="KW-0812">Transmembrane</keyword>
<dbReference type="RefSeq" id="WP_344021042.1">
    <property type="nucleotide sequence ID" value="NZ_BAAAJK010000007.1"/>
</dbReference>
<evidence type="ECO:0000256" key="1">
    <source>
        <dbReference type="SAM" id="MobiDB-lite"/>
    </source>
</evidence>
<protein>
    <recommendedName>
        <fullName evidence="5">DUF4386 family protein</fullName>
    </recommendedName>
</protein>
<keyword evidence="2" id="KW-1133">Transmembrane helix</keyword>
<evidence type="ECO:0008006" key="5">
    <source>
        <dbReference type="Google" id="ProtNLM"/>
    </source>
</evidence>
<evidence type="ECO:0000313" key="4">
    <source>
        <dbReference type="Proteomes" id="UP001501414"/>
    </source>
</evidence>
<feature type="transmembrane region" description="Helical" evidence="2">
    <location>
        <begin position="73"/>
        <end position="100"/>
    </location>
</feature>
<sequence>MHPLEPSARDTRRPTRPAAAEAPRPVARAAGRARVAAAGLAIAAAVAAVNLLVRPLAADATADRAAVLAVREAVWLFGAVGGIATGAVFVALGLVVCLVVPAGRGYASATSGAVLTVLGGISFAAGFFAFGVSSWFATLPLDDPAASAALFDAVQADAMRSFGPQLAGFLLASVGTVLLAVALWRSRTVPRWLPATTVLALVAMFLVGGGLLYDLLHAAFMATLVVLAVYCWRSGPRLTPSSGRTDP</sequence>
<feature type="transmembrane region" description="Helical" evidence="2">
    <location>
        <begin position="191"/>
        <end position="209"/>
    </location>
</feature>
<keyword evidence="4" id="KW-1185">Reference proteome</keyword>
<comment type="caution">
    <text evidence="3">The sequence shown here is derived from an EMBL/GenBank/DDBJ whole genome shotgun (WGS) entry which is preliminary data.</text>
</comment>